<protein>
    <submittedName>
        <fullName evidence="2">Uncharacterized protein</fullName>
    </submittedName>
</protein>
<gene>
    <name evidence="2" type="ORF">CTI12_AA141800</name>
</gene>
<evidence type="ECO:0000313" key="3">
    <source>
        <dbReference type="Proteomes" id="UP000245207"/>
    </source>
</evidence>
<feature type="region of interest" description="Disordered" evidence="1">
    <location>
        <begin position="1"/>
        <end position="75"/>
    </location>
</feature>
<name>A0A2U1PKG4_ARTAN</name>
<comment type="caution">
    <text evidence="2">The sequence shown here is derived from an EMBL/GenBank/DDBJ whole genome shotgun (WGS) entry which is preliminary data.</text>
</comment>
<evidence type="ECO:0000256" key="1">
    <source>
        <dbReference type="SAM" id="MobiDB-lite"/>
    </source>
</evidence>
<feature type="compositionally biased region" description="Polar residues" evidence="1">
    <location>
        <begin position="58"/>
        <end position="75"/>
    </location>
</feature>
<feature type="compositionally biased region" description="Polar residues" evidence="1">
    <location>
        <begin position="10"/>
        <end position="20"/>
    </location>
</feature>
<proteinExistence type="predicted"/>
<dbReference type="EMBL" id="PKPP01001040">
    <property type="protein sequence ID" value="PWA86250.1"/>
    <property type="molecule type" value="Genomic_DNA"/>
</dbReference>
<organism evidence="2 3">
    <name type="scientific">Artemisia annua</name>
    <name type="common">Sweet wormwood</name>
    <dbReference type="NCBI Taxonomy" id="35608"/>
    <lineage>
        <taxon>Eukaryota</taxon>
        <taxon>Viridiplantae</taxon>
        <taxon>Streptophyta</taxon>
        <taxon>Embryophyta</taxon>
        <taxon>Tracheophyta</taxon>
        <taxon>Spermatophyta</taxon>
        <taxon>Magnoliopsida</taxon>
        <taxon>eudicotyledons</taxon>
        <taxon>Gunneridae</taxon>
        <taxon>Pentapetalae</taxon>
        <taxon>asterids</taxon>
        <taxon>campanulids</taxon>
        <taxon>Asterales</taxon>
        <taxon>Asteraceae</taxon>
        <taxon>Asteroideae</taxon>
        <taxon>Anthemideae</taxon>
        <taxon>Artemisiinae</taxon>
        <taxon>Artemisia</taxon>
    </lineage>
</organism>
<sequence length="75" mass="8256">MAKKKLYSMPPSSSNISTMHSLEFGLDRDDEEDGDTDEDRDDEEEGDSDEQDEDGTDASEQATRNVASEQATIAP</sequence>
<feature type="compositionally biased region" description="Acidic residues" evidence="1">
    <location>
        <begin position="28"/>
        <end position="57"/>
    </location>
</feature>
<reference evidence="2 3" key="1">
    <citation type="journal article" date="2018" name="Mol. Plant">
        <title>The genome of Artemisia annua provides insight into the evolution of Asteraceae family and artemisinin biosynthesis.</title>
        <authorList>
            <person name="Shen Q."/>
            <person name="Zhang L."/>
            <person name="Liao Z."/>
            <person name="Wang S."/>
            <person name="Yan T."/>
            <person name="Shi P."/>
            <person name="Liu M."/>
            <person name="Fu X."/>
            <person name="Pan Q."/>
            <person name="Wang Y."/>
            <person name="Lv Z."/>
            <person name="Lu X."/>
            <person name="Zhang F."/>
            <person name="Jiang W."/>
            <person name="Ma Y."/>
            <person name="Chen M."/>
            <person name="Hao X."/>
            <person name="Li L."/>
            <person name="Tang Y."/>
            <person name="Lv G."/>
            <person name="Zhou Y."/>
            <person name="Sun X."/>
            <person name="Brodelius P.E."/>
            <person name="Rose J.K.C."/>
            <person name="Tang K."/>
        </authorList>
    </citation>
    <scope>NUCLEOTIDE SEQUENCE [LARGE SCALE GENOMIC DNA]</scope>
    <source>
        <strain evidence="3">cv. Huhao1</strain>
        <tissue evidence="2">Leaf</tissue>
    </source>
</reference>
<accession>A0A2U1PKG4</accession>
<keyword evidence="3" id="KW-1185">Reference proteome</keyword>
<dbReference type="Proteomes" id="UP000245207">
    <property type="component" value="Unassembled WGS sequence"/>
</dbReference>
<dbReference type="AlphaFoldDB" id="A0A2U1PKG4"/>
<evidence type="ECO:0000313" key="2">
    <source>
        <dbReference type="EMBL" id="PWA86250.1"/>
    </source>
</evidence>